<evidence type="ECO:0000259" key="2">
    <source>
        <dbReference type="Pfam" id="PF00465"/>
    </source>
</evidence>
<dbReference type="GO" id="GO:0004022">
    <property type="term" value="F:alcohol dehydrogenase (NAD+) activity"/>
    <property type="evidence" value="ECO:0007669"/>
    <property type="project" value="UniProtKB-ARBA"/>
</dbReference>
<evidence type="ECO:0000259" key="3">
    <source>
        <dbReference type="Pfam" id="PF25137"/>
    </source>
</evidence>
<dbReference type="RefSeq" id="WP_069151947.1">
    <property type="nucleotide sequence ID" value="NZ_DAWDRA010000129.1"/>
</dbReference>
<sequence length="391" mass="42023">MAAQYCLRMPGNVYCGEGALSQLRGILSGYQKAAVFTDKGIEKAGLLDEPVKYMKEAGVDTVILDELPSEPTYAQAQKIIDEFKASGADVIVGIGGGSVLDIAKLSSVAASEEYGVKELLDEPLLGKKKTDTILIPTTAGTGSEATPNSIVAVPEKELKVGIVNPAMIADYVILDGSMIKKLPLPIAAATGIDAMAHAVECYTSNKANPVSNLFAGEAVKLIFHNIEEACLNPEAAAAKNNMLLAAFYAGVAITSSGTTAVHALSYPLGGKYHIAHGISNAILLMPVMRFNKDACLEELSQIYDMTELGERSIRAGDKADKVLRRMEEIIANLKVPVTLEQFHVEEKDLDSLVEAGMQVTRLLDNNKKKVTPQDARKIYREIISGRRKEDD</sequence>
<dbReference type="InterPro" id="IPR039697">
    <property type="entry name" value="Alcohol_dehydrogenase_Fe"/>
</dbReference>
<name>A0A1E3AAK5_9FIRM</name>
<dbReference type="InterPro" id="IPR001670">
    <property type="entry name" value="ADH_Fe/GldA"/>
</dbReference>
<evidence type="ECO:0000256" key="1">
    <source>
        <dbReference type="ARBA" id="ARBA00023002"/>
    </source>
</evidence>
<keyword evidence="1 4" id="KW-0560">Oxidoreductase</keyword>
<accession>A0A1E3AAK5</accession>
<dbReference type="InterPro" id="IPR056798">
    <property type="entry name" value="ADH_Fe_C"/>
</dbReference>
<proteinExistence type="predicted"/>
<dbReference type="Proteomes" id="UP000094067">
    <property type="component" value="Unassembled WGS sequence"/>
</dbReference>
<dbReference type="PATRIC" id="fig|1432052.4.peg.1868"/>
<dbReference type="PANTHER" id="PTHR11496">
    <property type="entry name" value="ALCOHOL DEHYDROGENASE"/>
    <property type="match status" value="1"/>
</dbReference>
<dbReference type="Pfam" id="PF25137">
    <property type="entry name" value="ADH_Fe_C"/>
    <property type="match status" value="1"/>
</dbReference>
<dbReference type="PROSITE" id="PS00913">
    <property type="entry name" value="ADH_IRON_1"/>
    <property type="match status" value="1"/>
</dbReference>
<feature type="domain" description="Fe-containing alcohol dehydrogenase-like C-terminal" evidence="3">
    <location>
        <begin position="188"/>
        <end position="382"/>
    </location>
</feature>
<evidence type="ECO:0000313" key="5">
    <source>
        <dbReference type="Proteomes" id="UP000094067"/>
    </source>
</evidence>
<dbReference type="InterPro" id="IPR018211">
    <property type="entry name" value="ADH_Fe_CS"/>
</dbReference>
<dbReference type="EMBL" id="MCGH01000002">
    <property type="protein sequence ID" value="ODM05783.1"/>
    <property type="molecule type" value="Genomic_DNA"/>
</dbReference>
<dbReference type="CDD" id="cd08551">
    <property type="entry name" value="Fe-ADH"/>
    <property type="match status" value="1"/>
</dbReference>
<dbReference type="Gene3D" id="3.40.50.1970">
    <property type="match status" value="1"/>
</dbReference>
<dbReference type="Gene3D" id="1.20.1090.10">
    <property type="entry name" value="Dehydroquinate synthase-like - alpha domain"/>
    <property type="match status" value="1"/>
</dbReference>
<protein>
    <submittedName>
        <fullName evidence="4">1,3-propanediol dehydrogenase</fullName>
        <ecNumber evidence="4">1.1.1.202</ecNumber>
    </submittedName>
</protein>
<comment type="caution">
    <text evidence="4">The sequence shown here is derived from an EMBL/GenBank/DDBJ whole genome shotgun (WGS) entry which is preliminary data.</text>
</comment>
<dbReference type="GO" id="GO:0046872">
    <property type="term" value="F:metal ion binding"/>
    <property type="evidence" value="ECO:0007669"/>
    <property type="project" value="InterPro"/>
</dbReference>
<dbReference type="PANTHER" id="PTHR11496:SF83">
    <property type="entry name" value="HYDROXYACID-OXOACID TRANSHYDROGENASE, MITOCHONDRIAL"/>
    <property type="match status" value="1"/>
</dbReference>
<dbReference type="Pfam" id="PF00465">
    <property type="entry name" value="Fe-ADH"/>
    <property type="match status" value="1"/>
</dbReference>
<gene>
    <name evidence="4" type="primary">dhaT_2</name>
    <name evidence="4" type="ORF">BEI61_01672</name>
</gene>
<reference evidence="4 5" key="1">
    <citation type="submission" date="2016-07" db="EMBL/GenBank/DDBJ databases">
        <title>Characterization of isolates of Eisenbergiella tayi derived from blood cultures, using whole genome sequencing.</title>
        <authorList>
            <person name="Burdz T."/>
            <person name="Wiebe D."/>
            <person name="Huynh C."/>
            <person name="Bernard K."/>
        </authorList>
    </citation>
    <scope>NUCLEOTIDE SEQUENCE [LARGE SCALE GENOMIC DNA]</scope>
    <source>
        <strain evidence="4 5">NML 110608</strain>
    </source>
</reference>
<dbReference type="EC" id="1.1.1.202" evidence="4"/>
<organism evidence="4 5">
    <name type="scientific">Eisenbergiella tayi</name>
    <dbReference type="NCBI Taxonomy" id="1432052"/>
    <lineage>
        <taxon>Bacteria</taxon>
        <taxon>Bacillati</taxon>
        <taxon>Bacillota</taxon>
        <taxon>Clostridia</taxon>
        <taxon>Lachnospirales</taxon>
        <taxon>Lachnospiraceae</taxon>
        <taxon>Eisenbergiella</taxon>
    </lineage>
</organism>
<feature type="domain" description="Alcohol dehydrogenase iron-type/glycerol dehydrogenase GldA" evidence="2">
    <location>
        <begin position="10"/>
        <end position="175"/>
    </location>
</feature>
<dbReference type="SUPFAM" id="SSF56796">
    <property type="entry name" value="Dehydroquinate synthase-like"/>
    <property type="match status" value="1"/>
</dbReference>
<evidence type="ECO:0000313" key="4">
    <source>
        <dbReference type="EMBL" id="ODM05783.1"/>
    </source>
</evidence>
<dbReference type="FunFam" id="3.40.50.1970:FF:000003">
    <property type="entry name" value="Alcohol dehydrogenase, iron-containing"/>
    <property type="match status" value="1"/>
</dbReference>
<dbReference type="GO" id="GO:0047516">
    <property type="term" value="F:1,3-propanediol dehydrogenase activity"/>
    <property type="evidence" value="ECO:0007669"/>
    <property type="project" value="UniProtKB-EC"/>
</dbReference>
<dbReference type="AlphaFoldDB" id="A0A1E3AAK5"/>